<dbReference type="AlphaFoldDB" id="A0A1I1FJY7"/>
<evidence type="ECO:0000313" key="2">
    <source>
        <dbReference type="Proteomes" id="UP000198862"/>
    </source>
</evidence>
<name>A0A1I1FJY7_9GAMM</name>
<organism evidence="1 2">
    <name type="scientific">Pseudoalteromonas denitrificans DSM 6059</name>
    <dbReference type="NCBI Taxonomy" id="1123010"/>
    <lineage>
        <taxon>Bacteria</taxon>
        <taxon>Pseudomonadati</taxon>
        <taxon>Pseudomonadota</taxon>
        <taxon>Gammaproteobacteria</taxon>
        <taxon>Alteromonadales</taxon>
        <taxon>Pseudoalteromonadaceae</taxon>
        <taxon>Pseudoalteromonas</taxon>
    </lineage>
</organism>
<dbReference type="STRING" id="1123010.SAMN02745724_00657"/>
<reference evidence="1 2" key="1">
    <citation type="submission" date="2016-10" db="EMBL/GenBank/DDBJ databases">
        <authorList>
            <person name="de Groot N.N."/>
        </authorList>
    </citation>
    <scope>NUCLEOTIDE SEQUENCE [LARGE SCALE GENOMIC DNA]</scope>
    <source>
        <strain evidence="1 2">DSM 6059</strain>
    </source>
</reference>
<proteinExistence type="predicted"/>
<dbReference type="OrthoDB" id="6398247at2"/>
<gene>
    <name evidence="1" type="ORF">SAMN02745724_00657</name>
</gene>
<protein>
    <recommendedName>
        <fullName evidence="3">PilZ domain-containing protein</fullName>
    </recommendedName>
</protein>
<accession>A0A1I1FJY7</accession>
<dbReference type="EMBL" id="FOLO01000003">
    <property type="protein sequence ID" value="SFB99302.1"/>
    <property type="molecule type" value="Genomic_DNA"/>
</dbReference>
<keyword evidence="2" id="KW-1185">Reference proteome</keyword>
<evidence type="ECO:0000313" key="1">
    <source>
        <dbReference type="EMBL" id="SFB99302.1"/>
    </source>
</evidence>
<sequence>MDFTNEELDFFQQVFSPGAIETGCKLKKHDLTVQTSIPKSIAHILGSSKLTLLAEISHYQLWFPLSLSMDEEGEFSPKLGTPEIIDIQGIDRSWRVMSPKNVSLHNEGTKQQVEILSLSSSGIKMRVNCPVKAKKLFENKDLEIHLPNQSQVKLALEPVRTDNNVLAAKFKDVAHGRDCLRKFLFNLHRSKYSELYKNLN</sequence>
<dbReference type="Proteomes" id="UP000198862">
    <property type="component" value="Unassembled WGS sequence"/>
</dbReference>
<evidence type="ECO:0008006" key="3">
    <source>
        <dbReference type="Google" id="ProtNLM"/>
    </source>
</evidence>
<dbReference type="RefSeq" id="WP_091979894.1">
    <property type="nucleotide sequence ID" value="NZ_FOLO01000003.1"/>
</dbReference>